<dbReference type="InterPro" id="IPR044131">
    <property type="entry name" value="PKc_DYR1A/1B"/>
</dbReference>
<evidence type="ECO:0000313" key="15">
    <source>
        <dbReference type="Proteomes" id="UP001497525"/>
    </source>
</evidence>
<reference evidence="14" key="1">
    <citation type="submission" date="2024-06" db="EMBL/GenBank/DDBJ databases">
        <authorList>
            <person name="Liu X."/>
            <person name="Lenzi L."/>
            <person name="Haldenby T S."/>
            <person name="Uol C."/>
        </authorList>
    </citation>
    <scope>NUCLEOTIDE SEQUENCE</scope>
</reference>
<dbReference type="Gene3D" id="3.30.200.20">
    <property type="entry name" value="Phosphorylase Kinase, domain 1"/>
    <property type="match status" value="1"/>
</dbReference>
<evidence type="ECO:0000256" key="11">
    <source>
        <dbReference type="PROSITE-ProRule" id="PRU10141"/>
    </source>
</evidence>
<comment type="catalytic activity">
    <reaction evidence="8">
        <text>L-seryl-[protein] + ATP = O-phospho-L-seryl-[protein] + ADP + H(+)</text>
        <dbReference type="Rhea" id="RHEA:17989"/>
        <dbReference type="Rhea" id="RHEA-COMP:9863"/>
        <dbReference type="Rhea" id="RHEA-COMP:11604"/>
        <dbReference type="ChEBI" id="CHEBI:15378"/>
        <dbReference type="ChEBI" id="CHEBI:29999"/>
        <dbReference type="ChEBI" id="CHEBI:30616"/>
        <dbReference type="ChEBI" id="CHEBI:83421"/>
        <dbReference type="ChEBI" id="CHEBI:456216"/>
        <dbReference type="EC" id="2.7.12.1"/>
    </reaction>
</comment>
<dbReference type="GO" id="GO:0005524">
    <property type="term" value="F:ATP binding"/>
    <property type="evidence" value="ECO:0007669"/>
    <property type="project" value="UniProtKB-UniRule"/>
</dbReference>
<keyword evidence="7 11" id="KW-0067">ATP-binding</keyword>
<dbReference type="InterPro" id="IPR008271">
    <property type="entry name" value="Ser/Thr_kinase_AS"/>
</dbReference>
<dbReference type="InterPro" id="IPR011009">
    <property type="entry name" value="Kinase-like_dom_sf"/>
</dbReference>
<gene>
    <name evidence="14" type="ORF">CDAUBV1_LOCUS15978</name>
</gene>
<dbReference type="PANTHER" id="PTHR24058:SF28">
    <property type="entry name" value="SERINE_THREONINE-PROTEIN KINASE MINIBRAIN"/>
    <property type="match status" value="1"/>
</dbReference>
<evidence type="ECO:0000256" key="6">
    <source>
        <dbReference type="ARBA" id="ARBA00022777"/>
    </source>
</evidence>
<accession>A0AAV2TXE5</accession>
<feature type="region of interest" description="Disordered" evidence="12">
    <location>
        <begin position="310"/>
        <end position="333"/>
    </location>
</feature>
<comment type="catalytic activity">
    <reaction evidence="9">
        <text>L-threonyl-[protein] + ATP = O-phospho-L-threonyl-[protein] + ADP + H(+)</text>
        <dbReference type="Rhea" id="RHEA:46608"/>
        <dbReference type="Rhea" id="RHEA-COMP:11060"/>
        <dbReference type="Rhea" id="RHEA-COMP:11605"/>
        <dbReference type="ChEBI" id="CHEBI:15378"/>
        <dbReference type="ChEBI" id="CHEBI:30013"/>
        <dbReference type="ChEBI" id="CHEBI:30616"/>
        <dbReference type="ChEBI" id="CHEBI:61977"/>
        <dbReference type="ChEBI" id="CHEBI:456216"/>
        <dbReference type="EC" id="2.7.12.1"/>
    </reaction>
</comment>
<dbReference type="EMBL" id="CAXLJL010000767">
    <property type="protein sequence ID" value="CAL5140683.1"/>
    <property type="molecule type" value="Genomic_DNA"/>
</dbReference>
<dbReference type="Pfam" id="PF00069">
    <property type="entry name" value="Pkinase"/>
    <property type="match status" value="1"/>
</dbReference>
<evidence type="ECO:0000259" key="13">
    <source>
        <dbReference type="PROSITE" id="PS50011"/>
    </source>
</evidence>
<feature type="region of interest" description="Disordered" evidence="12">
    <location>
        <begin position="509"/>
        <end position="532"/>
    </location>
</feature>
<dbReference type="PROSITE" id="PS00108">
    <property type="entry name" value="PROTEIN_KINASE_ST"/>
    <property type="match status" value="1"/>
</dbReference>
<evidence type="ECO:0000256" key="10">
    <source>
        <dbReference type="ARBA" id="ARBA00051680"/>
    </source>
</evidence>
<organism evidence="14 15">
    <name type="scientific">Calicophoron daubneyi</name>
    <name type="common">Rumen fluke</name>
    <name type="synonym">Paramphistomum daubneyi</name>
    <dbReference type="NCBI Taxonomy" id="300641"/>
    <lineage>
        <taxon>Eukaryota</taxon>
        <taxon>Metazoa</taxon>
        <taxon>Spiralia</taxon>
        <taxon>Lophotrochozoa</taxon>
        <taxon>Platyhelminthes</taxon>
        <taxon>Trematoda</taxon>
        <taxon>Digenea</taxon>
        <taxon>Plagiorchiida</taxon>
        <taxon>Pronocephalata</taxon>
        <taxon>Paramphistomoidea</taxon>
        <taxon>Paramphistomidae</taxon>
        <taxon>Calicophoron</taxon>
    </lineage>
</organism>
<dbReference type="InterPro" id="IPR050494">
    <property type="entry name" value="Ser_Thr_dual-spec_kinase"/>
</dbReference>
<protein>
    <recommendedName>
        <fullName evidence="2">dual-specificity kinase</fullName>
        <ecNumber evidence="2">2.7.12.1</ecNumber>
    </recommendedName>
</protein>
<dbReference type="PROSITE" id="PS50011">
    <property type="entry name" value="PROTEIN_KINASE_DOM"/>
    <property type="match status" value="1"/>
</dbReference>
<comment type="similarity">
    <text evidence="1">Belongs to the protein kinase superfamily. CMGC Ser/Thr protein kinase family. MNB/DYRK subfamily.</text>
</comment>
<feature type="compositionally biased region" description="Acidic residues" evidence="12">
    <location>
        <begin position="115"/>
        <end position="124"/>
    </location>
</feature>
<evidence type="ECO:0000313" key="14">
    <source>
        <dbReference type="EMBL" id="CAL5140683.1"/>
    </source>
</evidence>
<evidence type="ECO:0000256" key="9">
    <source>
        <dbReference type="ARBA" id="ARBA00049308"/>
    </source>
</evidence>
<evidence type="ECO:0000256" key="7">
    <source>
        <dbReference type="ARBA" id="ARBA00022840"/>
    </source>
</evidence>
<sequence>MHLCQAKNAMCSVEPSGSLVSDPSDHNRSLGYPNTECLPEQQGSLTISQSTDLSTSVYSTQAVSEERPETKRCVRKATPGPDVASQSDQTRKSEDHDGNSESLSTKEQTNRDVDSNPDELDDFGDDEDALLVSELPQEQFRFDFDPGDRGSGDYDIGHFSIPSTLDDEANLSGDTLPAFARHRPSPPPPLSRGQIPFSAEGMFHSAASDEPLSSPGPAQLGQLTTQNVLSSQMSDECICGEKLDAFISQPWFVQPNVETSSSLYHPVSDDSHFYGVPHRKSPHAPEMPSIPSNQLQSSIFSQRSVDDPSFLANTASSSSNNSTGTNHLTSPPLETSTLFAATSPLAWPPHLTAYFRPSDLTTANKVYSLNENSFSTDDPAASARQRLMGASAAAAALAASAAQVYGSQASGDNFFLYRSPTTIDGSGVAAQAASQLPPGGNNLQQLITHPSVPLSAGLIHSSVRSNVAGSGSLRFRDPSLIPLRKMSVNLILTYKHINEVYYRKKRRLREQQQQPVQRRGHEGESSLLSSSSRRTVPITLSLSQIIDPNSSAMESNPSLATLSDGSWLSQVYANSADTVCNTVRHNRNNVPLVNTPTVGERREQMINNCATGLPSVAEYAVGNFTTESVETASDKVDVCTHTSPYARQPSFSDASDPRHGGITYSNAAVNGIADQLSSIELSSGIYSAGTAEGNLKDETSGAWNIPAAHLDRCVSLQSHSLPQSDVSELEKSTLRHLSYPNAANQKDRTRMQSPLGPPERQSQLQQQRQQPQPQISGIPEPSASLFELHGEMKHGPTSLLQLDPYVTRSRSYLSPSIEEPPLMTTGTSRSNRVENDCQNMTDFPNENLLSTLTNHPTVSSINKTSACYYNLSHLEHMIPGTQIGYHLPSSGTVPTMTAKLSTVAQQNHLGQLTGVVSNGAVSAHRTNGYPSTVSMGAAPIYASGFMHRLDLSSNDRNSRVIPTEQHPITGEESETSSGSSPLLPSFIGSTAIGTVPVIPPTSTMRPRISTMGDQTNIVTLDIKDMRAGDGIAVGGPRTNNLVDCALLKQGTAVTYVNQPMFSASLLGGNQHQHMNLNVQSAVSNMPPDAIGGPKFPTSSVADNIPAHSSATMTKNGTVNNQQHQQPQQHVDRRHTDSNYDYIIRPGELWLGRYLINNLIGKGSFGQVMKAHDRVTNEDVAIKVIKNKRAFTNQAQVEIRLLREMNRYMEESEATGEPPPLGANYVVRLHTHFTFRGHLCLVFELLSYNLYDLLRNTNFRGVSLNLTRKFAQQLCCALEFLSRPELRIIHCDLKPENILLVNPKRSAIKLVDFGSSCHLKEKVYQYIQSRFYRSPDVLLGLDYTMSIDMWSLGCILVELHTGEPLFAGQNEIGQMMKIIEVLGMPPRNLLERSRRWHVFFERTMDRNYIPKGACQPPGSRRLSDILGVNSGGPRGRRLHEPGHSPADYSVFMELVLRMLNFDPDRRIRPASALAHRFFRRSNAIASIATNPDHPSSTSHLVQSNQCDMNAGVPMLVYPSSRWSGFADKTSATVPHPQLANVRTLGHSGFGPIPRPLEALELLRQQQQQSHQGILPAAAAAALISRPLPVMSGDTLINQFSEPLSPLSTQHHHSSFHQSLHFNPTVTNLVATAHQPSSSRVHSTHMLAPVHPLQVIHQPSNTAVVGPPASLHHPYLLESTGPEYVPHGHQQQQQTQPSVQLTWVSGLGDQNTAASGCLTSPDLLNVASASPGVWR</sequence>
<feature type="compositionally biased region" description="Low complexity" evidence="12">
    <location>
        <begin position="758"/>
        <end position="781"/>
    </location>
</feature>
<name>A0AAV2TXE5_CALDB</name>
<dbReference type="InterPro" id="IPR000719">
    <property type="entry name" value="Prot_kinase_dom"/>
</dbReference>
<dbReference type="EC" id="2.7.12.1" evidence="2"/>
<feature type="binding site" evidence="11">
    <location>
        <position position="1182"/>
    </location>
    <ligand>
        <name>ATP</name>
        <dbReference type="ChEBI" id="CHEBI:30616"/>
    </ligand>
</feature>
<dbReference type="Gene3D" id="1.10.510.10">
    <property type="entry name" value="Transferase(Phosphotransferase) domain 1"/>
    <property type="match status" value="1"/>
</dbReference>
<feature type="region of interest" description="Disordered" evidence="12">
    <location>
        <begin position="1"/>
        <end position="124"/>
    </location>
</feature>
<proteinExistence type="inferred from homology"/>
<dbReference type="SMART" id="SM00220">
    <property type="entry name" value="S_TKc"/>
    <property type="match status" value="1"/>
</dbReference>
<keyword evidence="5 11" id="KW-0547">Nucleotide-binding</keyword>
<feature type="domain" description="Protein kinase" evidence="13">
    <location>
        <begin position="1153"/>
        <end position="1477"/>
    </location>
</feature>
<dbReference type="SUPFAM" id="SSF56112">
    <property type="entry name" value="Protein kinase-like (PK-like)"/>
    <property type="match status" value="1"/>
</dbReference>
<dbReference type="PANTHER" id="PTHR24058">
    <property type="entry name" value="DUAL SPECIFICITY PROTEIN KINASE"/>
    <property type="match status" value="1"/>
</dbReference>
<evidence type="ECO:0000256" key="4">
    <source>
        <dbReference type="ARBA" id="ARBA00022679"/>
    </source>
</evidence>
<feature type="compositionally biased region" description="Low complexity" evidence="12">
    <location>
        <begin position="313"/>
        <end position="330"/>
    </location>
</feature>
<feature type="compositionally biased region" description="Basic and acidic residues" evidence="12">
    <location>
        <begin position="89"/>
        <end position="99"/>
    </location>
</feature>
<feature type="region of interest" description="Disordered" evidence="12">
    <location>
        <begin position="1109"/>
        <end position="1137"/>
    </location>
</feature>
<keyword evidence="6" id="KW-0418">Kinase</keyword>
<dbReference type="InterPro" id="IPR017441">
    <property type="entry name" value="Protein_kinase_ATP_BS"/>
</dbReference>
<evidence type="ECO:0000256" key="8">
    <source>
        <dbReference type="ARBA" id="ARBA00049003"/>
    </source>
</evidence>
<feature type="compositionally biased region" description="Polar residues" evidence="12">
    <location>
        <begin position="41"/>
        <end position="63"/>
    </location>
</feature>
<evidence type="ECO:0000256" key="5">
    <source>
        <dbReference type="ARBA" id="ARBA00022741"/>
    </source>
</evidence>
<evidence type="ECO:0000256" key="2">
    <source>
        <dbReference type="ARBA" id="ARBA00013203"/>
    </source>
</evidence>
<evidence type="ECO:0000256" key="3">
    <source>
        <dbReference type="ARBA" id="ARBA00022527"/>
    </source>
</evidence>
<dbReference type="CDD" id="cd14226">
    <property type="entry name" value="PKc_DYRK1"/>
    <property type="match status" value="1"/>
</dbReference>
<dbReference type="GO" id="GO:0004712">
    <property type="term" value="F:protein serine/threonine/tyrosine kinase activity"/>
    <property type="evidence" value="ECO:0007669"/>
    <property type="project" value="UniProtKB-EC"/>
</dbReference>
<dbReference type="PROSITE" id="PS00107">
    <property type="entry name" value="PROTEIN_KINASE_ATP"/>
    <property type="match status" value="1"/>
</dbReference>
<comment type="caution">
    <text evidence="14">The sequence shown here is derived from an EMBL/GenBank/DDBJ whole genome shotgun (WGS) entry which is preliminary data.</text>
</comment>
<feature type="region of interest" description="Disordered" evidence="12">
    <location>
        <begin position="724"/>
        <end position="781"/>
    </location>
</feature>
<comment type="catalytic activity">
    <reaction evidence="10">
        <text>L-tyrosyl-[protein] + ATP = O-phospho-L-tyrosyl-[protein] + ADP + H(+)</text>
        <dbReference type="Rhea" id="RHEA:10596"/>
        <dbReference type="Rhea" id="RHEA-COMP:10136"/>
        <dbReference type="Rhea" id="RHEA-COMP:20101"/>
        <dbReference type="ChEBI" id="CHEBI:15378"/>
        <dbReference type="ChEBI" id="CHEBI:30616"/>
        <dbReference type="ChEBI" id="CHEBI:46858"/>
        <dbReference type="ChEBI" id="CHEBI:61978"/>
        <dbReference type="ChEBI" id="CHEBI:456216"/>
        <dbReference type="EC" id="2.7.12.1"/>
    </reaction>
</comment>
<evidence type="ECO:0000256" key="1">
    <source>
        <dbReference type="ARBA" id="ARBA00008867"/>
    </source>
</evidence>
<evidence type="ECO:0000256" key="12">
    <source>
        <dbReference type="SAM" id="MobiDB-lite"/>
    </source>
</evidence>
<keyword evidence="3" id="KW-0723">Serine/threonine-protein kinase</keyword>
<dbReference type="GO" id="GO:0004674">
    <property type="term" value="F:protein serine/threonine kinase activity"/>
    <property type="evidence" value="ECO:0007669"/>
    <property type="project" value="UniProtKB-KW"/>
</dbReference>
<dbReference type="Proteomes" id="UP001497525">
    <property type="component" value="Unassembled WGS sequence"/>
</dbReference>
<feature type="region of interest" description="Disordered" evidence="12">
    <location>
        <begin position="957"/>
        <end position="981"/>
    </location>
</feature>
<feature type="compositionally biased region" description="Polar residues" evidence="12">
    <location>
        <begin position="1109"/>
        <end position="1120"/>
    </location>
</feature>
<keyword evidence="4" id="KW-0808">Transferase</keyword>